<dbReference type="AlphaFoldDB" id="A0A7D5D519"/>
<protein>
    <submittedName>
        <fullName evidence="1">Uncharacterized protein</fullName>
    </submittedName>
</protein>
<organism evidence="1 2">
    <name type="scientific">Pseudomonas eucalypticola</name>
    <dbReference type="NCBI Taxonomy" id="2599595"/>
    <lineage>
        <taxon>Bacteria</taxon>
        <taxon>Pseudomonadati</taxon>
        <taxon>Pseudomonadota</taxon>
        <taxon>Gammaproteobacteria</taxon>
        <taxon>Pseudomonadales</taxon>
        <taxon>Pseudomonadaceae</taxon>
        <taxon>Pseudomonas</taxon>
    </lineage>
</organism>
<name>A0A7D5D519_9PSED</name>
<accession>A0A7D5D519</accession>
<dbReference type="EMBL" id="CP056030">
    <property type="protein sequence ID" value="QKZ03279.1"/>
    <property type="molecule type" value="Genomic_DNA"/>
</dbReference>
<keyword evidence="2" id="KW-1185">Reference proteome</keyword>
<gene>
    <name evidence="1" type="ORF">HWQ56_05555</name>
</gene>
<reference evidence="1 2" key="1">
    <citation type="submission" date="2020-06" db="EMBL/GenBank/DDBJ databases">
        <title>Pseudomonas eucalypticola sp. nov., an endophyte of Eucalyptus dunnii leaves with biocontrol ability of eucalyptus leaf blight.</title>
        <authorList>
            <person name="Liu Y."/>
            <person name="Song Z."/>
            <person name="Zeng H."/>
            <person name="Lu M."/>
            <person name="Wang X."/>
            <person name="Lian X."/>
            <person name="Zhang Q."/>
        </authorList>
    </citation>
    <scope>NUCLEOTIDE SEQUENCE [LARGE SCALE GENOMIC DNA]</scope>
    <source>
        <strain evidence="1 2">NP-1</strain>
    </source>
</reference>
<sequence length="146" mass="15518">MAEINPVTAELAAQINDLANQGLELLGLTAATPPEDVVAAITQRVRDCKAAGTVLPEEQTFALGALLGNQYVLGHDWHWGGVVWDFDEENGAVGVLNHDDSLFMNPIGWVAETLESEGGVGFMLNYNLVAANEVPVRDPGSATGLY</sequence>
<dbReference type="RefSeq" id="WP_158154438.1">
    <property type="nucleotide sequence ID" value="NZ_CP056030.1"/>
</dbReference>
<evidence type="ECO:0000313" key="1">
    <source>
        <dbReference type="EMBL" id="QKZ03279.1"/>
    </source>
</evidence>
<dbReference type="KEGG" id="pez:HWQ56_05555"/>
<proteinExistence type="predicted"/>
<dbReference type="Proteomes" id="UP000509568">
    <property type="component" value="Chromosome"/>
</dbReference>
<evidence type="ECO:0000313" key="2">
    <source>
        <dbReference type="Proteomes" id="UP000509568"/>
    </source>
</evidence>